<dbReference type="Pfam" id="PF03227">
    <property type="entry name" value="GILT"/>
    <property type="match status" value="1"/>
</dbReference>
<dbReference type="PANTHER" id="PTHR13234">
    <property type="entry name" value="GAMMA-INTERFERON INDUCIBLE LYSOSOMAL THIOL REDUCTASE GILT"/>
    <property type="match status" value="1"/>
</dbReference>
<evidence type="ECO:0000313" key="7">
    <source>
        <dbReference type="EMBL" id="EPS58984.1"/>
    </source>
</evidence>
<comment type="subcellular location">
    <subcellularLocation>
        <location evidence="1">Secreted</location>
    </subcellularLocation>
</comment>
<evidence type="ECO:0000256" key="5">
    <source>
        <dbReference type="ARBA" id="ARBA00023180"/>
    </source>
</evidence>
<evidence type="ECO:0000256" key="3">
    <source>
        <dbReference type="ARBA" id="ARBA00022525"/>
    </source>
</evidence>
<keyword evidence="3" id="KW-0964">Secreted</keyword>
<organism evidence="7 8">
    <name type="scientific">Genlisea aurea</name>
    <dbReference type="NCBI Taxonomy" id="192259"/>
    <lineage>
        <taxon>Eukaryota</taxon>
        <taxon>Viridiplantae</taxon>
        <taxon>Streptophyta</taxon>
        <taxon>Embryophyta</taxon>
        <taxon>Tracheophyta</taxon>
        <taxon>Spermatophyta</taxon>
        <taxon>Magnoliopsida</taxon>
        <taxon>eudicotyledons</taxon>
        <taxon>Gunneridae</taxon>
        <taxon>Pentapetalae</taxon>
        <taxon>asterids</taxon>
        <taxon>lamiids</taxon>
        <taxon>Lamiales</taxon>
        <taxon>Lentibulariaceae</taxon>
        <taxon>Genlisea</taxon>
    </lineage>
</organism>
<dbReference type="GO" id="GO:0016671">
    <property type="term" value="F:oxidoreductase activity, acting on a sulfur group of donors, disulfide as acceptor"/>
    <property type="evidence" value="ECO:0007669"/>
    <property type="project" value="InterPro"/>
</dbReference>
<sequence>MGFLRFLLILSIIVSSSSAADDERVTLELYYETLCPYCSNLIVNYLYKIFESDLISITNLRLIPYGNAKIRNGTIVCQECIFKQFLSLLFKKCEIF</sequence>
<feature type="chain" id="PRO_5004548773" evidence="6">
    <location>
        <begin position="20"/>
        <end position="96"/>
    </location>
</feature>
<dbReference type="GO" id="GO:0005576">
    <property type="term" value="C:extracellular region"/>
    <property type="evidence" value="ECO:0007669"/>
    <property type="project" value="UniProtKB-SubCell"/>
</dbReference>
<dbReference type="AlphaFoldDB" id="S8BXA5"/>
<evidence type="ECO:0000256" key="1">
    <source>
        <dbReference type="ARBA" id="ARBA00004613"/>
    </source>
</evidence>
<keyword evidence="5" id="KW-0325">Glycoprotein</keyword>
<name>S8BXA5_9LAMI</name>
<dbReference type="OrthoDB" id="958254at2759"/>
<evidence type="ECO:0000256" key="2">
    <source>
        <dbReference type="ARBA" id="ARBA00005679"/>
    </source>
</evidence>
<comment type="caution">
    <text evidence="7">The sequence shown here is derived from an EMBL/GenBank/DDBJ whole genome shotgun (WGS) entry which is preliminary data.</text>
</comment>
<dbReference type="EMBL" id="AUSU01008741">
    <property type="protein sequence ID" value="EPS58984.1"/>
    <property type="molecule type" value="Genomic_DNA"/>
</dbReference>
<dbReference type="PANTHER" id="PTHR13234:SF8">
    <property type="entry name" value="GAMMA-INTERFERON-INDUCIBLE LYSOSOMAL THIOL REDUCTASE"/>
    <property type="match status" value="1"/>
</dbReference>
<accession>S8BXA5</accession>
<proteinExistence type="inferred from homology"/>
<evidence type="ECO:0000313" key="8">
    <source>
        <dbReference type="Proteomes" id="UP000015453"/>
    </source>
</evidence>
<evidence type="ECO:0000256" key="4">
    <source>
        <dbReference type="ARBA" id="ARBA00022729"/>
    </source>
</evidence>
<comment type="similarity">
    <text evidence="2">Belongs to the GILT family.</text>
</comment>
<gene>
    <name evidence="7" type="ORF">M569_15829</name>
</gene>
<dbReference type="InterPro" id="IPR004911">
    <property type="entry name" value="Interferon-induced_GILT"/>
</dbReference>
<protein>
    <submittedName>
        <fullName evidence="7">Uncharacterized protein</fullName>
    </submittedName>
</protein>
<feature type="signal peptide" evidence="6">
    <location>
        <begin position="1"/>
        <end position="19"/>
    </location>
</feature>
<keyword evidence="4 6" id="KW-0732">Signal</keyword>
<reference evidence="7 8" key="1">
    <citation type="journal article" date="2013" name="BMC Genomics">
        <title>The miniature genome of a carnivorous plant Genlisea aurea contains a low number of genes and short non-coding sequences.</title>
        <authorList>
            <person name="Leushkin E.V."/>
            <person name="Sutormin R.A."/>
            <person name="Nabieva E.R."/>
            <person name="Penin A.A."/>
            <person name="Kondrashov A.S."/>
            <person name="Logacheva M.D."/>
        </authorList>
    </citation>
    <scope>NUCLEOTIDE SEQUENCE [LARGE SCALE GENOMIC DNA]</scope>
</reference>
<dbReference type="Proteomes" id="UP000015453">
    <property type="component" value="Unassembled WGS sequence"/>
</dbReference>
<keyword evidence="8" id="KW-1185">Reference proteome</keyword>
<evidence type="ECO:0000256" key="6">
    <source>
        <dbReference type="SAM" id="SignalP"/>
    </source>
</evidence>